<gene>
    <name evidence="2" type="ORF">TMSB3V08_LOCUS6685</name>
</gene>
<reference evidence="2" key="1">
    <citation type="submission" date="2020-11" db="EMBL/GenBank/DDBJ databases">
        <authorList>
            <person name="Tran Van P."/>
        </authorList>
    </citation>
    <scope>NUCLEOTIDE SEQUENCE</scope>
</reference>
<dbReference type="GO" id="GO:0004674">
    <property type="term" value="F:protein serine/threonine kinase activity"/>
    <property type="evidence" value="ECO:0007669"/>
    <property type="project" value="TreeGrafter"/>
</dbReference>
<dbReference type="InterPro" id="IPR016024">
    <property type="entry name" value="ARM-type_fold"/>
</dbReference>
<dbReference type="GO" id="GO:0005634">
    <property type="term" value="C:nucleus"/>
    <property type="evidence" value="ECO:0007669"/>
    <property type="project" value="TreeGrafter"/>
</dbReference>
<evidence type="ECO:0000313" key="2">
    <source>
        <dbReference type="EMBL" id="CAD7429912.1"/>
    </source>
</evidence>
<feature type="region of interest" description="Disordered" evidence="1">
    <location>
        <begin position="846"/>
        <end position="869"/>
    </location>
</feature>
<dbReference type="PANTHER" id="PTHR11139">
    <property type="entry name" value="ATAXIA TELANGIECTASIA MUTATED ATM -RELATED"/>
    <property type="match status" value="1"/>
</dbReference>
<dbReference type="SUPFAM" id="SSF48371">
    <property type="entry name" value="ARM repeat"/>
    <property type="match status" value="1"/>
</dbReference>
<dbReference type="InterPro" id="IPR011989">
    <property type="entry name" value="ARM-like"/>
</dbReference>
<dbReference type="GO" id="GO:0005737">
    <property type="term" value="C:cytoplasm"/>
    <property type="evidence" value="ECO:0007669"/>
    <property type="project" value="TreeGrafter"/>
</dbReference>
<dbReference type="AlphaFoldDB" id="A0A7R9E9G3"/>
<evidence type="ECO:0000256" key="1">
    <source>
        <dbReference type="SAM" id="MobiDB-lite"/>
    </source>
</evidence>
<protein>
    <submittedName>
        <fullName evidence="2">Uncharacterized protein</fullName>
    </submittedName>
</protein>
<name>A0A7R9E9G3_9NEOP</name>
<dbReference type="InterPro" id="IPR050517">
    <property type="entry name" value="DDR_Repair_Kinase"/>
</dbReference>
<proteinExistence type="predicted"/>
<dbReference type="Gene3D" id="1.25.10.10">
    <property type="entry name" value="Leucine-rich Repeat Variant"/>
    <property type="match status" value="2"/>
</dbReference>
<dbReference type="PANTHER" id="PTHR11139:SF9">
    <property type="entry name" value="SERINE_THREONINE-PROTEIN KINASE MTOR"/>
    <property type="match status" value="1"/>
</dbReference>
<sequence>MEDSVLASDPKLNLKYKQCYDEANNGFDEIYTREKGVNRDDRVHGSMLVLNELLRCGNVEWERNYEDLMEKLQYQQNHQATPFLKESELDSRKIEESNACRTDSTALVEKCYVMPQSHSLVFQDAISLMPRLKSPMTAKSQHVKGNLAVVISPVGNHLALYESAACRQLMTEHFEDICRDVLNQRPARSSYIQHTLLTILPRLAAFNKETFVKMLELQVSTTKYSYKINQSYCSLVPTRHLAASMQYLLGSLRGREKDRCTAFTTIGLIAVAVEDDIKPYLPRIMEVIRVSLPSKETPSKKRGTSLEPAVFVCITLLGHAVKLMIRSEVKDLLEPMLATGLSPALTTALRELAASIPQLKKEISDDANRIAKDFETVSAQRKVMIQTSSEIGDINQVGGLLRMLSYVLMHKPLRHPGMPRPPPGSSLSHNQSLEVQDVPSIVLALRTLGSFNFDGHSLLQFVRRCADHFLNYEQQEVRLEAVRTCSRLLRLALQSATNRHSDTVTSTVADVLGKLLVVGITDTDADVRYCVLESLDDSFDSHLAQAENLSALFVAMNDEVFEIRELALCTIGRLSSMNPAGMFDLDKSLIFISLILFCYQFLTELEHSGMGRNKEQSARMLDHLVVNAPRLVRPYMEPVLKVLVPKLREQEPNPGVVVSVLTAIGDLAEVSHNKLTSMLVLKALPPDSKVTPPTASPAWIAPQSLFSKPSMTLSPLYTAPMRTPLSIGSLGSLYCSRFTAPMRSFLFSHWTRPGSSGGYLARWFLNQRPDREWLPNPEQFFLNSFSFHRHPLPPTVTYFAGTILPPTATHVAETLFYLPPRLALPGLYPISHSDSSCRNNLTDLFPTPTHAGRNTSRRHDINQLPLKLQ</sequence>
<dbReference type="GO" id="GO:0031932">
    <property type="term" value="C:TORC2 complex"/>
    <property type="evidence" value="ECO:0007669"/>
    <property type="project" value="TreeGrafter"/>
</dbReference>
<dbReference type="GO" id="GO:0038202">
    <property type="term" value="P:TORC1 signaling"/>
    <property type="evidence" value="ECO:0007669"/>
    <property type="project" value="TreeGrafter"/>
</dbReference>
<dbReference type="GO" id="GO:0016242">
    <property type="term" value="P:negative regulation of macroautophagy"/>
    <property type="evidence" value="ECO:0007669"/>
    <property type="project" value="TreeGrafter"/>
</dbReference>
<organism evidence="2">
    <name type="scientific">Timema monikensis</name>
    <dbReference type="NCBI Taxonomy" id="170555"/>
    <lineage>
        <taxon>Eukaryota</taxon>
        <taxon>Metazoa</taxon>
        <taxon>Ecdysozoa</taxon>
        <taxon>Arthropoda</taxon>
        <taxon>Hexapoda</taxon>
        <taxon>Insecta</taxon>
        <taxon>Pterygota</taxon>
        <taxon>Neoptera</taxon>
        <taxon>Polyneoptera</taxon>
        <taxon>Phasmatodea</taxon>
        <taxon>Timematodea</taxon>
        <taxon>Timematoidea</taxon>
        <taxon>Timematidae</taxon>
        <taxon>Timema</taxon>
    </lineage>
</organism>
<dbReference type="EMBL" id="OB794265">
    <property type="protein sequence ID" value="CAD7429912.1"/>
    <property type="molecule type" value="Genomic_DNA"/>
</dbReference>
<accession>A0A7R9E9G3</accession>
<dbReference type="GO" id="GO:0031931">
    <property type="term" value="C:TORC1 complex"/>
    <property type="evidence" value="ECO:0007669"/>
    <property type="project" value="TreeGrafter"/>
</dbReference>